<protein>
    <recommendedName>
        <fullName evidence="4">PH domain-containing protein</fullName>
    </recommendedName>
</protein>
<evidence type="ECO:0008006" key="4">
    <source>
        <dbReference type="Google" id="ProtNLM"/>
    </source>
</evidence>
<keyword evidence="1" id="KW-0812">Transmembrane</keyword>
<accession>A0A1H2AFM4</accession>
<evidence type="ECO:0000256" key="1">
    <source>
        <dbReference type="SAM" id="Phobius"/>
    </source>
</evidence>
<organism evidence="2 3">
    <name type="scientific">Actinoplanes derwentensis</name>
    <dbReference type="NCBI Taxonomy" id="113562"/>
    <lineage>
        <taxon>Bacteria</taxon>
        <taxon>Bacillati</taxon>
        <taxon>Actinomycetota</taxon>
        <taxon>Actinomycetes</taxon>
        <taxon>Micromonosporales</taxon>
        <taxon>Micromonosporaceae</taxon>
        <taxon>Actinoplanes</taxon>
    </lineage>
</organism>
<reference evidence="2 3" key="1">
    <citation type="submission" date="2016-10" db="EMBL/GenBank/DDBJ databases">
        <authorList>
            <person name="de Groot N.N."/>
        </authorList>
    </citation>
    <scope>NUCLEOTIDE SEQUENCE [LARGE SCALE GENOMIC DNA]</scope>
    <source>
        <strain evidence="2 3">DSM 43941</strain>
    </source>
</reference>
<dbReference type="Proteomes" id="UP000198688">
    <property type="component" value="Chromosome I"/>
</dbReference>
<sequence length="249" mass="27023">MGRVLGWVVRWRLWLLVGALVASAAFEVGRRVLGHDFGWVVSLVLQVLLPFGLLLVASLTVRDHHPAVLVARAEVPALEVPPNPGMVLLAVAYTLGVHATGALAWDLLMDGDIWWPVGLVTVWLALLALVWRAALGRFGVRLYSEGIVSRELLGSVFIPWEALGGPRPAFAYTPEQVTLTVAEPGRIRKRGLRLGDPAMLPAAGVSAELLARAIHEYANRPELRSAIGTAEELARFQGIPQIAELTARH</sequence>
<dbReference type="RefSeq" id="WP_092545888.1">
    <property type="nucleotide sequence ID" value="NZ_BOMJ01000055.1"/>
</dbReference>
<keyword evidence="1" id="KW-0472">Membrane</keyword>
<feature type="transmembrane region" description="Helical" evidence="1">
    <location>
        <begin position="113"/>
        <end position="134"/>
    </location>
</feature>
<gene>
    <name evidence="2" type="ORF">SAMN04489716_3829</name>
</gene>
<keyword evidence="1" id="KW-1133">Transmembrane helix</keyword>
<keyword evidence="3" id="KW-1185">Reference proteome</keyword>
<dbReference type="OrthoDB" id="3405898at2"/>
<dbReference type="EMBL" id="LT629758">
    <property type="protein sequence ID" value="SDT44639.1"/>
    <property type="molecule type" value="Genomic_DNA"/>
</dbReference>
<feature type="transmembrane region" description="Helical" evidence="1">
    <location>
        <begin position="86"/>
        <end position="107"/>
    </location>
</feature>
<evidence type="ECO:0000313" key="2">
    <source>
        <dbReference type="EMBL" id="SDT44639.1"/>
    </source>
</evidence>
<feature type="transmembrane region" description="Helical" evidence="1">
    <location>
        <begin position="40"/>
        <end position="61"/>
    </location>
</feature>
<proteinExistence type="predicted"/>
<evidence type="ECO:0000313" key="3">
    <source>
        <dbReference type="Proteomes" id="UP000198688"/>
    </source>
</evidence>
<name>A0A1H2AFM4_9ACTN</name>
<dbReference type="AlphaFoldDB" id="A0A1H2AFM4"/>